<protein>
    <recommendedName>
        <fullName evidence="5">Telomerase-binding protein EST1A</fullName>
    </recommendedName>
</protein>
<dbReference type="SUPFAM" id="SSF48452">
    <property type="entry name" value="TPR-like"/>
    <property type="match status" value="1"/>
</dbReference>
<dbReference type="Pfam" id="PF10374">
    <property type="entry name" value="EST1"/>
    <property type="match status" value="1"/>
</dbReference>
<dbReference type="GO" id="GO:0000184">
    <property type="term" value="P:nuclear-transcribed mRNA catabolic process, nonsense-mediated decay"/>
    <property type="evidence" value="ECO:0007669"/>
    <property type="project" value="TreeGrafter"/>
</dbReference>
<feature type="domain" description="DNA/RNA-binding" evidence="1">
    <location>
        <begin position="160"/>
        <end position="405"/>
    </location>
</feature>
<dbReference type="InterPro" id="IPR018834">
    <property type="entry name" value="DNA/RNA-bd_Est1-type"/>
</dbReference>
<evidence type="ECO:0000259" key="2">
    <source>
        <dbReference type="Pfam" id="PF10374"/>
    </source>
</evidence>
<gene>
    <name evidence="3" type="ORF">ACHHYP_03220</name>
</gene>
<dbReference type="PANTHER" id="PTHR15696">
    <property type="entry name" value="SMG-7 SUPPRESSOR WITH MORPHOLOGICAL EFFECT ON GENITALIA PROTEIN 7"/>
    <property type="match status" value="1"/>
</dbReference>
<reference evidence="3 4" key="1">
    <citation type="journal article" date="2014" name="Genome Biol. Evol.">
        <title>The secreted proteins of Achlya hypogyna and Thraustotheca clavata identify the ancestral oomycete secretome and reveal gene acquisitions by horizontal gene transfer.</title>
        <authorList>
            <person name="Misner I."/>
            <person name="Blouin N."/>
            <person name="Leonard G."/>
            <person name="Richards T.A."/>
            <person name="Lane C.E."/>
        </authorList>
    </citation>
    <scope>NUCLEOTIDE SEQUENCE [LARGE SCALE GENOMIC DNA]</scope>
    <source>
        <strain evidence="3 4">ATCC 48635</strain>
    </source>
</reference>
<sequence length="582" mass="64108">MDAQTLYKDVVASERLLRDNLKKGNLPQPNDPLRESLLEKALVFTAKYPAFSASKETEQVLWKPCFYKCIESFRRSIRKYAAASNGDRRVREHFFHVSVEFQTFLDGASTYYEKLHDAFEAEASVEAVRHSMFRCLIFLGDIARYRELHSQKAKKNFAAAEAFYHRALAVLPENGNPHNQLAVLATYVEAETIAVYRYCRSLLVPQPFVTSSENLALLFERARQRPMAPPSPPLTQQSPPKDKSAFLKSFLHRLTRLHGWLLCDDDDAYPAALEAGVVADFGALLAAGVMGDALLLKLCAINMYCLHLKPASKEALRLTLALLTHTLTYVAAHEEKTALLGPVGIMADFFGAHSDLLATEGATPFLEALVVVLNGVALALADDGDAGDKVRLKERLELRCFEPLDGGCLAPRAVLEPLPEPAATAVRCANLVQFGRLLTSGGLLYWLGDRFATAPPSQGSAGMSVPASDEDEEDFDDEVIVFRPAHLPLVRDDAFPTSPTFGGADLSAFRHLGGGLRPESVWGSSARIDPIWQDLQAVEAEGTRYAHEVSSLSMFFKPEERAPPSYVPPVVTRNPFFVVGNS</sequence>
<dbReference type="GO" id="GO:0070034">
    <property type="term" value="F:telomerase RNA binding"/>
    <property type="evidence" value="ECO:0007669"/>
    <property type="project" value="TreeGrafter"/>
</dbReference>
<keyword evidence="4" id="KW-1185">Reference proteome</keyword>
<organism evidence="3 4">
    <name type="scientific">Achlya hypogyna</name>
    <name type="common">Oomycete</name>
    <name type="synonym">Protoachlya hypogyna</name>
    <dbReference type="NCBI Taxonomy" id="1202772"/>
    <lineage>
        <taxon>Eukaryota</taxon>
        <taxon>Sar</taxon>
        <taxon>Stramenopiles</taxon>
        <taxon>Oomycota</taxon>
        <taxon>Saprolegniomycetes</taxon>
        <taxon>Saprolegniales</taxon>
        <taxon>Achlyaceae</taxon>
        <taxon>Achlya</taxon>
    </lineage>
</organism>
<comment type="caution">
    <text evidence="3">The sequence shown here is derived from an EMBL/GenBank/DDBJ whole genome shotgun (WGS) entry which is preliminary data.</text>
</comment>
<dbReference type="Gene3D" id="1.25.40.10">
    <property type="entry name" value="Tetratricopeptide repeat domain"/>
    <property type="match status" value="1"/>
</dbReference>
<dbReference type="GO" id="GO:0042162">
    <property type="term" value="F:telomeric DNA binding"/>
    <property type="evidence" value="ECO:0007669"/>
    <property type="project" value="TreeGrafter"/>
</dbReference>
<dbReference type="AlphaFoldDB" id="A0A1V9Z478"/>
<name>A0A1V9Z478_ACHHY</name>
<dbReference type="Proteomes" id="UP000243579">
    <property type="component" value="Unassembled WGS sequence"/>
</dbReference>
<evidence type="ECO:0000259" key="1">
    <source>
        <dbReference type="Pfam" id="PF10373"/>
    </source>
</evidence>
<feature type="domain" description="Telomerase activating protein Est1-like N-terminal" evidence="2">
    <location>
        <begin position="57"/>
        <end position="149"/>
    </location>
</feature>
<dbReference type="InterPro" id="IPR045153">
    <property type="entry name" value="Est1/Ebs1-like"/>
</dbReference>
<dbReference type="Pfam" id="PF10373">
    <property type="entry name" value="EST1_DNA_bind"/>
    <property type="match status" value="1"/>
</dbReference>
<dbReference type="PANTHER" id="PTHR15696:SF0">
    <property type="entry name" value="TELOMERASE-BINDING PROTEIN EST1A"/>
    <property type="match status" value="1"/>
</dbReference>
<accession>A0A1V9Z478</accession>
<dbReference type="STRING" id="1202772.A0A1V9Z478"/>
<dbReference type="GO" id="GO:0005697">
    <property type="term" value="C:telomerase holoenzyme complex"/>
    <property type="evidence" value="ECO:0007669"/>
    <property type="project" value="TreeGrafter"/>
</dbReference>
<proteinExistence type="predicted"/>
<dbReference type="EMBL" id="JNBR01000443">
    <property type="protein sequence ID" value="OQR92761.1"/>
    <property type="molecule type" value="Genomic_DNA"/>
</dbReference>
<evidence type="ECO:0008006" key="5">
    <source>
        <dbReference type="Google" id="ProtNLM"/>
    </source>
</evidence>
<dbReference type="InterPro" id="IPR011990">
    <property type="entry name" value="TPR-like_helical_dom_sf"/>
</dbReference>
<evidence type="ECO:0000313" key="4">
    <source>
        <dbReference type="Proteomes" id="UP000243579"/>
    </source>
</evidence>
<dbReference type="OrthoDB" id="69928at2759"/>
<dbReference type="InterPro" id="IPR019458">
    <property type="entry name" value="Est1-like_N"/>
</dbReference>
<evidence type="ECO:0000313" key="3">
    <source>
        <dbReference type="EMBL" id="OQR92761.1"/>
    </source>
</evidence>